<keyword evidence="1" id="KW-0812">Transmembrane</keyword>
<evidence type="ECO:0000313" key="3">
    <source>
        <dbReference type="EMBL" id="AKK06358.1"/>
    </source>
</evidence>
<protein>
    <submittedName>
        <fullName evidence="3">CAAX protease self-immunity</fullName>
    </submittedName>
</protein>
<feature type="domain" description="CAAX prenyl protease 2/Lysostaphin resistance protein A-like" evidence="2">
    <location>
        <begin position="82"/>
        <end position="173"/>
    </location>
</feature>
<feature type="transmembrane region" description="Helical" evidence="1">
    <location>
        <begin position="136"/>
        <end position="153"/>
    </location>
</feature>
<keyword evidence="1" id="KW-1133">Transmembrane helix</keyword>
<dbReference type="PANTHER" id="PTHR36435">
    <property type="entry name" value="SLR1288 PROTEIN"/>
    <property type="match status" value="1"/>
</dbReference>
<feature type="transmembrane region" description="Helical" evidence="1">
    <location>
        <begin position="41"/>
        <end position="62"/>
    </location>
</feature>
<dbReference type="PATRIC" id="fig|571915.4.peg.2167"/>
<dbReference type="GO" id="GO:0080120">
    <property type="term" value="P:CAAX-box protein maturation"/>
    <property type="evidence" value="ECO:0007669"/>
    <property type="project" value="UniProtKB-ARBA"/>
</dbReference>
<dbReference type="STRING" id="571915.CMUST_10210"/>
<reference evidence="4" key="2">
    <citation type="submission" date="2015-05" db="EMBL/GenBank/DDBJ databases">
        <title>Complete genome sequence of Corynebacterium mustelae DSM 45274, isolated from various tissues of a male ferret with lethal sepsis.</title>
        <authorList>
            <person name="Ruckert C."/>
            <person name="Albersmeier A."/>
            <person name="Winkler A."/>
            <person name="Tauch A."/>
        </authorList>
    </citation>
    <scope>NUCLEOTIDE SEQUENCE [LARGE SCALE GENOMIC DNA]</scope>
    <source>
        <strain evidence="4">DSM 45274</strain>
    </source>
</reference>
<dbReference type="EMBL" id="CP011542">
    <property type="protein sequence ID" value="AKK06358.1"/>
    <property type="molecule type" value="Genomic_DNA"/>
</dbReference>
<dbReference type="GO" id="GO:0004175">
    <property type="term" value="F:endopeptidase activity"/>
    <property type="evidence" value="ECO:0007669"/>
    <property type="project" value="UniProtKB-ARBA"/>
</dbReference>
<dbReference type="Pfam" id="PF02517">
    <property type="entry name" value="Rce1-like"/>
    <property type="match status" value="1"/>
</dbReference>
<evidence type="ECO:0000313" key="4">
    <source>
        <dbReference type="Proteomes" id="UP000035199"/>
    </source>
</evidence>
<feature type="transmembrane region" description="Helical" evidence="1">
    <location>
        <begin position="159"/>
        <end position="178"/>
    </location>
</feature>
<dbReference type="KEGG" id="cmv:CMUST_10210"/>
<organism evidence="3 4">
    <name type="scientific">Corynebacterium mustelae</name>
    <dbReference type="NCBI Taxonomy" id="571915"/>
    <lineage>
        <taxon>Bacteria</taxon>
        <taxon>Bacillati</taxon>
        <taxon>Actinomycetota</taxon>
        <taxon>Actinomycetes</taxon>
        <taxon>Mycobacteriales</taxon>
        <taxon>Corynebacteriaceae</taxon>
        <taxon>Corynebacterium</taxon>
    </lineage>
</organism>
<feature type="transmembrane region" description="Helical" evidence="1">
    <location>
        <begin position="111"/>
        <end position="129"/>
    </location>
</feature>
<proteinExistence type="predicted"/>
<evidence type="ECO:0000256" key="1">
    <source>
        <dbReference type="SAM" id="Phobius"/>
    </source>
</evidence>
<dbReference type="GO" id="GO:0006508">
    <property type="term" value="P:proteolysis"/>
    <property type="evidence" value="ECO:0007669"/>
    <property type="project" value="UniProtKB-KW"/>
</dbReference>
<sequence length="179" mass="19552">MVALWCVPVIIYFLVQARKPQKTARDVCATLGLQPGTKRGYGYAALIFVVFFALSVGALKLLPTELLNSSGTTFGRITSIAAGIAVVLLAAGEELFFRGLIAGVAFRRFSFPIANLIQSVLFFLPHLLLLSVDLRFWPLLPLQFAIGWVLGWLRYTSGSILPGVIIHVLTNVLIGFMIS</sequence>
<keyword evidence="3" id="KW-0645">Protease</keyword>
<reference evidence="3 4" key="1">
    <citation type="journal article" date="2015" name="Genome Announc.">
        <title>Complete Genome Sequence of the Type Strain Corynebacterium mustelae DSM 45274, Isolated from Various Tissues of a Male Ferret with Lethal Sepsis.</title>
        <authorList>
            <person name="Ruckert C."/>
            <person name="Eimer J."/>
            <person name="Winkler A."/>
            <person name="Tauch A."/>
        </authorList>
    </citation>
    <scope>NUCLEOTIDE SEQUENCE [LARGE SCALE GENOMIC DNA]</scope>
    <source>
        <strain evidence="3 4">DSM 45274</strain>
    </source>
</reference>
<dbReference type="Proteomes" id="UP000035199">
    <property type="component" value="Chromosome"/>
</dbReference>
<dbReference type="InterPro" id="IPR003675">
    <property type="entry name" value="Rce1/LyrA-like_dom"/>
</dbReference>
<accession>A0A0G3H3F4</accession>
<keyword evidence="4" id="KW-1185">Reference proteome</keyword>
<dbReference type="PANTHER" id="PTHR36435:SF1">
    <property type="entry name" value="CAAX AMINO TERMINAL PROTEASE FAMILY PROTEIN"/>
    <property type="match status" value="1"/>
</dbReference>
<gene>
    <name evidence="3" type="ORF">CMUST_10210</name>
</gene>
<dbReference type="InterPro" id="IPR052710">
    <property type="entry name" value="CAAX_protease"/>
</dbReference>
<name>A0A0G3H3F4_9CORY</name>
<dbReference type="AlphaFoldDB" id="A0A0G3H3F4"/>
<feature type="transmembrane region" description="Helical" evidence="1">
    <location>
        <begin position="74"/>
        <end position="91"/>
    </location>
</feature>
<keyword evidence="3" id="KW-0378">Hydrolase</keyword>
<evidence type="ECO:0000259" key="2">
    <source>
        <dbReference type="Pfam" id="PF02517"/>
    </source>
</evidence>
<keyword evidence="1" id="KW-0472">Membrane</keyword>